<gene>
    <name evidence="8" type="ORF">GEMMAAP_14150</name>
</gene>
<accession>A0A143BKN8</accession>
<evidence type="ECO:0000256" key="7">
    <source>
        <dbReference type="SAM" id="Phobius"/>
    </source>
</evidence>
<feature type="transmembrane region" description="Helical" evidence="7">
    <location>
        <begin position="124"/>
        <end position="143"/>
    </location>
</feature>
<feature type="transmembrane region" description="Helical" evidence="7">
    <location>
        <begin position="374"/>
        <end position="391"/>
    </location>
</feature>
<keyword evidence="3" id="KW-1003">Cell membrane</keyword>
<name>A0A143BKN8_9BACT</name>
<dbReference type="KEGG" id="gph:GEMMAAP_14150"/>
<comment type="similarity">
    <text evidence="2">Belongs to the chromate ion transporter (CHR) (TC 2.A.51) family.</text>
</comment>
<dbReference type="InterPro" id="IPR014047">
    <property type="entry name" value="Chr_Tranpt_l_chain"/>
</dbReference>
<feature type="transmembrane region" description="Helical" evidence="7">
    <location>
        <begin position="90"/>
        <end position="112"/>
    </location>
</feature>
<dbReference type="Proteomes" id="UP000076404">
    <property type="component" value="Chromosome"/>
</dbReference>
<evidence type="ECO:0000313" key="9">
    <source>
        <dbReference type="Proteomes" id="UP000076404"/>
    </source>
</evidence>
<evidence type="ECO:0000256" key="6">
    <source>
        <dbReference type="ARBA" id="ARBA00023136"/>
    </source>
</evidence>
<feature type="transmembrane region" description="Helical" evidence="7">
    <location>
        <begin position="221"/>
        <end position="244"/>
    </location>
</feature>
<dbReference type="NCBIfam" id="TIGR00937">
    <property type="entry name" value="2A51"/>
    <property type="match status" value="1"/>
</dbReference>
<evidence type="ECO:0000256" key="5">
    <source>
        <dbReference type="ARBA" id="ARBA00022989"/>
    </source>
</evidence>
<dbReference type="InterPro" id="IPR003370">
    <property type="entry name" value="Chromate_transpt"/>
</dbReference>
<evidence type="ECO:0000256" key="1">
    <source>
        <dbReference type="ARBA" id="ARBA00004651"/>
    </source>
</evidence>
<feature type="transmembrane region" description="Helical" evidence="7">
    <location>
        <begin position="289"/>
        <end position="313"/>
    </location>
</feature>
<keyword evidence="6 7" id="KW-0472">Membrane</keyword>
<reference evidence="8 9" key="1">
    <citation type="journal article" date="2014" name="Proc. Natl. Acad. Sci. U.S.A.">
        <title>Functional type 2 photosynthetic reaction centers found in the rare bacterial phylum Gemmatimonadetes.</title>
        <authorList>
            <person name="Zeng Y."/>
            <person name="Feng F."/>
            <person name="Medova H."/>
            <person name="Dean J."/>
            <person name="Koblizek M."/>
        </authorList>
    </citation>
    <scope>NUCLEOTIDE SEQUENCE [LARGE SCALE GENOMIC DNA]</scope>
    <source>
        <strain evidence="8 9">AP64</strain>
    </source>
</reference>
<dbReference type="PANTHER" id="PTHR33567:SF3">
    <property type="entry name" value="CHROMATE ION TRANSPORTER (EUROFUNG)"/>
    <property type="match status" value="1"/>
</dbReference>
<sequence>MGGARDILCDMSPSAPLAEVAQVFTRLGVTAFGGPAAHVAAMEDELVSRRQWVTRDEFADLVGAANLIPGPNSTELAIHLGYRRAGWRGLLVAGICFIVPAVLMVWGLAWAYGRYGGRVEVQAMLQGLQPAVLAVVVQAIWRLKGSLARTRLGGWLAIAAFIGALLGVSELYLLLGAIAIALTISASGQANGSPEAGMLFPMGALLPSGAAAAASTLSAGGIFLSFAKIGSVLFGSGYVLLSFLRGEFVTRLGVLTEGQLLDAIAVGQVTPGPVFSAATFVGYQLGGHAGALVATLGIFLPAFAGVALTAPLVHRLRTSPVLSRALDAVNAVSLALMASAVLLIGRGIAPSPAALAILIGASVLLLYTRVGAAWVLLGGAVTGLLRLLLAAS</sequence>
<evidence type="ECO:0000313" key="8">
    <source>
        <dbReference type="EMBL" id="AMW05637.1"/>
    </source>
</evidence>
<proteinExistence type="inferred from homology"/>
<dbReference type="GO" id="GO:0015109">
    <property type="term" value="F:chromate transmembrane transporter activity"/>
    <property type="evidence" value="ECO:0007669"/>
    <property type="project" value="InterPro"/>
</dbReference>
<dbReference type="STRING" id="1379270.GEMMAAP_14150"/>
<evidence type="ECO:0000256" key="4">
    <source>
        <dbReference type="ARBA" id="ARBA00022692"/>
    </source>
</evidence>
<dbReference type="Pfam" id="PF02417">
    <property type="entry name" value="Chromate_transp"/>
    <property type="match status" value="2"/>
</dbReference>
<keyword evidence="4 7" id="KW-0812">Transmembrane</keyword>
<protein>
    <submittedName>
        <fullName evidence="8">Chromate transporter</fullName>
    </submittedName>
</protein>
<evidence type="ECO:0000256" key="3">
    <source>
        <dbReference type="ARBA" id="ARBA00022475"/>
    </source>
</evidence>
<organism evidence="8 9">
    <name type="scientific">Gemmatimonas phototrophica</name>
    <dbReference type="NCBI Taxonomy" id="1379270"/>
    <lineage>
        <taxon>Bacteria</taxon>
        <taxon>Pseudomonadati</taxon>
        <taxon>Gemmatimonadota</taxon>
        <taxon>Gemmatimonadia</taxon>
        <taxon>Gemmatimonadales</taxon>
        <taxon>Gemmatimonadaceae</taxon>
        <taxon>Gemmatimonas</taxon>
    </lineage>
</organism>
<comment type="subcellular location">
    <subcellularLocation>
        <location evidence="1">Cell membrane</location>
        <topology evidence="1">Multi-pass membrane protein</topology>
    </subcellularLocation>
</comment>
<dbReference type="EMBL" id="CP011454">
    <property type="protein sequence ID" value="AMW05637.1"/>
    <property type="molecule type" value="Genomic_DNA"/>
</dbReference>
<dbReference type="eggNOG" id="COG2059">
    <property type="taxonomic scope" value="Bacteria"/>
</dbReference>
<feature type="transmembrane region" description="Helical" evidence="7">
    <location>
        <begin position="155"/>
        <end position="184"/>
    </location>
</feature>
<dbReference type="PIRSF" id="PIRSF004810">
    <property type="entry name" value="ChrA"/>
    <property type="match status" value="1"/>
</dbReference>
<keyword evidence="9" id="KW-1185">Reference proteome</keyword>
<evidence type="ECO:0000256" key="2">
    <source>
        <dbReference type="ARBA" id="ARBA00005262"/>
    </source>
</evidence>
<dbReference type="PANTHER" id="PTHR33567">
    <property type="entry name" value="CHROMATE ION TRANSPORTER (EUROFUNG)"/>
    <property type="match status" value="1"/>
</dbReference>
<feature type="transmembrane region" description="Helical" evidence="7">
    <location>
        <begin position="325"/>
        <end position="344"/>
    </location>
</feature>
<keyword evidence="5 7" id="KW-1133">Transmembrane helix</keyword>
<dbReference type="AlphaFoldDB" id="A0A143BKN8"/>
<dbReference type="GO" id="GO:0005886">
    <property type="term" value="C:plasma membrane"/>
    <property type="evidence" value="ECO:0007669"/>
    <property type="project" value="UniProtKB-SubCell"/>
</dbReference>
<reference evidence="8 9" key="2">
    <citation type="journal article" date="2016" name="Environ. Microbiol. Rep.">
        <title>Metagenomic evidence for the presence of phototrophic Gemmatimonadetes bacteria in diverse environments.</title>
        <authorList>
            <person name="Zeng Y."/>
            <person name="Baumbach J."/>
            <person name="Barbosa E.G."/>
            <person name="Azevedo V."/>
            <person name="Zhang C."/>
            <person name="Koblizek M."/>
        </authorList>
    </citation>
    <scope>NUCLEOTIDE SEQUENCE [LARGE SCALE GENOMIC DNA]</scope>
    <source>
        <strain evidence="8 9">AP64</strain>
    </source>
</reference>
<dbReference type="OrthoDB" id="9788907at2"/>